<reference evidence="1" key="1">
    <citation type="submission" date="2020-11" db="EMBL/GenBank/DDBJ databases">
        <authorList>
            <person name="Tran Van P."/>
        </authorList>
    </citation>
    <scope>NUCLEOTIDE SEQUENCE</scope>
</reference>
<dbReference type="AlphaFoldDB" id="A0A7R9H2L5"/>
<gene>
    <name evidence="1" type="ORF">TPSB3V08_LOCUS5613</name>
</gene>
<evidence type="ECO:0000313" key="1">
    <source>
        <dbReference type="EMBL" id="CAD7406861.1"/>
    </source>
</evidence>
<name>A0A7R9H2L5_TIMPO</name>
<sequence>MDLCRTIKLGKVRYEEFWVFNGFFQGFKLYHFGHFDLSNNPTTHIFREVRKSDIITIFQAMSTVIQTGDHTLSIFRHIGNEGRHWVLTIYVYDDHTYLTSETEDKAEEQPGDLQYPCFQNLWYDRSVYQLLKIHHNLKMWKKKVMVCNTLVKRVSASRDESGKGVGVEIFSSKVSRGNPHLKMRPIASAVPDNREVALRVSHSSLKNSNRMKPKSGDQVVMINFLEEANLTSLSIGSNVKHLHNEFSLGSLEVLEECGMFRHLLDVLPFLLEREAHHIEYPVQLVVMVRIAGFDVLLTTVEDWFRGQQLSKYTAYSPDI</sequence>
<dbReference type="EMBL" id="OD003034">
    <property type="protein sequence ID" value="CAD7406861.1"/>
    <property type="molecule type" value="Genomic_DNA"/>
</dbReference>
<accession>A0A7R9H2L5</accession>
<proteinExistence type="predicted"/>
<protein>
    <submittedName>
        <fullName evidence="1">Uncharacterized protein</fullName>
    </submittedName>
</protein>
<organism evidence="1">
    <name type="scientific">Timema poppense</name>
    <name type="common">Walking stick</name>
    <dbReference type="NCBI Taxonomy" id="170557"/>
    <lineage>
        <taxon>Eukaryota</taxon>
        <taxon>Metazoa</taxon>
        <taxon>Ecdysozoa</taxon>
        <taxon>Arthropoda</taxon>
        <taxon>Hexapoda</taxon>
        <taxon>Insecta</taxon>
        <taxon>Pterygota</taxon>
        <taxon>Neoptera</taxon>
        <taxon>Polyneoptera</taxon>
        <taxon>Phasmatodea</taxon>
        <taxon>Timematodea</taxon>
        <taxon>Timematoidea</taxon>
        <taxon>Timematidae</taxon>
        <taxon>Timema</taxon>
    </lineage>
</organism>